<name>A0A7V5U332_9BACT</name>
<organism evidence="1">
    <name type="scientific">Thermodesulfatator atlanticus</name>
    <dbReference type="NCBI Taxonomy" id="501497"/>
    <lineage>
        <taxon>Bacteria</taxon>
        <taxon>Pseudomonadati</taxon>
        <taxon>Thermodesulfobacteriota</taxon>
        <taxon>Thermodesulfobacteria</taxon>
        <taxon>Thermodesulfobacteriales</taxon>
        <taxon>Thermodesulfatatoraceae</taxon>
        <taxon>Thermodesulfatator</taxon>
    </lineage>
</organism>
<gene>
    <name evidence="1" type="ORF">ENJ96_06960</name>
</gene>
<accession>A0A7V5U332</accession>
<dbReference type="EMBL" id="DROK01000201">
    <property type="protein sequence ID" value="HHI97576.1"/>
    <property type="molecule type" value="Genomic_DNA"/>
</dbReference>
<sequence length="96" mass="10995">MKKIRVSPPKNEKDLRLRVQKFFKERLKGLPPGFRIQAEVLGLRPPRVLVKIPAYSEGNPIRVAQVDQLVAELEAEGLEVILCYLDDLAERDVRAF</sequence>
<evidence type="ECO:0000313" key="1">
    <source>
        <dbReference type="EMBL" id="HHI97576.1"/>
    </source>
</evidence>
<proteinExistence type="predicted"/>
<comment type="caution">
    <text evidence="1">The sequence shown here is derived from an EMBL/GenBank/DDBJ whole genome shotgun (WGS) entry which is preliminary data.</text>
</comment>
<reference evidence="1" key="1">
    <citation type="journal article" date="2020" name="mSystems">
        <title>Genome- and Community-Level Interaction Insights into Carbon Utilization and Element Cycling Functions of Hydrothermarchaeota in Hydrothermal Sediment.</title>
        <authorList>
            <person name="Zhou Z."/>
            <person name="Liu Y."/>
            <person name="Xu W."/>
            <person name="Pan J."/>
            <person name="Luo Z.H."/>
            <person name="Li M."/>
        </authorList>
    </citation>
    <scope>NUCLEOTIDE SEQUENCE [LARGE SCALE GENOMIC DNA]</scope>
    <source>
        <strain evidence="1">HyVt-533</strain>
    </source>
</reference>
<protein>
    <submittedName>
        <fullName evidence="1">Uncharacterized protein</fullName>
    </submittedName>
</protein>
<dbReference type="AlphaFoldDB" id="A0A7V5U332"/>
<dbReference type="Proteomes" id="UP000886101">
    <property type="component" value="Unassembled WGS sequence"/>
</dbReference>